<organism evidence="2">
    <name type="scientific">Vicia ramuliflora</name>
    <dbReference type="NCBI Taxonomy" id="1144939"/>
    <lineage>
        <taxon>Eukaryota</taxon>
        <taxon>Viridiplantae</taxon>
        <taxon>Streptophyta</taxon>
        <taxon>Embryophyta</taxon>
        <taxon>Tracheophyta</taxon>
        <taxon>Spermatophyta</taxon>
        <taxon>Magnoliopsida</taxon>
        <taxon>eudicotyledons</taxon>
        <taxon>Gunneridae</taxon>
        <taxon>Pentapetalae</taxon>
        <taxon>rosids</taxon>
        <taxon>fabids</taxon>
        <taxon>Fabales</taxon>
        <taxon>Fabaceae</taxon>
        <taxon>Papilionoideae</taxon>
        <taxon>50 kb inversion clade</taxon>
        <taxon>NPAAA clade</taxon>
        <taxon>Hologalegina</taxon>
        <taxon>IRL clade</taxon>
        <taxon>Fabeae</taxon>
        <taxon>Vicia</taxon>
    </lineage>
</organism>
<feature type="transmembrane region" description="Helical" evidence="1">
    <location>
        <begin position="268"/>
        <end position="288"/>
    </location>
</feature>
<sequence>MNLNRLLEVAIKISKIFEKLKNEVKYQSELVDVIPVNKVDFIIFEDDYGDQITIIVISSDTKLVRIDGSTRRRTAFPRLFFTIDGWIKNLKQWVPLLKYWYLLFLISLIRNGRDFYSKINNISTVGSKIENWCPFLGQVKRLIYFREYIIIDAIERTPMRILLKDRELKIQRLQLWHNLKKSAAKGVAWLLLGIQKMKEILYLLLIGLALNVVLFISGFLIFLFLIVIPIFMKSPLSGSIFLGLSFVIYFVFQFIIWKLSRLIVKYSIDIQVFIPILILGMYLASLFFKGFI</sequence>
<keyword evidence="1" id="KW-0812">Transmembrane</keyword>
<feature type="transmembrane region" description="Helical" evidence="1">
    <location>
        <begin position="200"/>
        <end position="232"/>
    </location>
</feature>
<dbReference type="EMBL" id="MN758738">
    <property type="protein sequence ID" value="QKV48597.1"/>
    <property type="molecule type" value="Genomic_DNA"/>
</dbReference>
<keyword evidence="2" id="KW-0934">Plastid</keyword>
<accession>A0A7D4WWA9</accession>
<reference evidence="2" key="1">
    <citation type="journal article" date="2020" name="Mitochondrial DNA Part B Resour">
        <title>The first complete chloroplast genome sequence of Vicia ramuliflora (Fabaceae).</title>
        <authorList>
            <person name="Xin C."/>
            <person name="Yang Q."/>
        </authorList>
    </citation>
    <scope>NUCLEOTIDE SEQUENCE</scope>
</reference>
<gene>
    <name evidence="2" type="primary">ORF292</name>
</gene>
<feature type="transmembrane region" description="Helical" evidence="1">
    <location>
        <begin position="238"/>
        <end position="256"/>
    </location>
</feature>
<evidence type="ECO:0000313" key="2">
    <source>
        <dbReference type="EMBL" id="QKV48597.1"/>
    </source>
</evidence>
<name>A0A7D4WWA9_9FABA</name>
<evidence type="ECO:0000256" key="1">
    <source>
        <dbReference type="SAM" id="Phobius"/>
    </source>
</evidence>
<protein>
    <submittedName>
        <fullName evidence="2">Uncharacterized protein</fullName>
    </submittedName>
</protein>
<dbReference type="AlphaFoldDB" id="A0A7D4WWA9"/>
<keyword evidence="1" id="KW-1133">Transmembrane helix</keyword>
<keyword evidence="2" id="KW-0150">Chloroplast</keyword>
<geneLocation type="chloroplast" evidence="2"/>
<keyword evidence="1" id="KW-0472">Membrane</keyword>
<proteinExistence type="predicted"/>